<dbReference type="InterPro" id="IPR011333">
    <property type="entry name" value="SKP1/BTB/POZ_sf"/>
</dbReference>
<dbReference type="Pfam" id="PF00651">
    <property type="entry name" value="BTB"/>
    <property type="match status" value="1"/>
</dbReference>
<dbReference type="SMART" id="SM00875">
    <property type="entry name" value="BACK"/>
    <property type="match status" value="1"/>
</dbReference>
<dbReference type="EMBL" id="KZ346479">
    <property type="protein sequence ID" value="PIO69891.1"/>
    <property type="molecule type" value="Genomic_DNA"/>
</dbReference>
<feature type="domain" description="BACK" evidence="5">
    <location>
        <begin position="126"/>
        <end position="205"/>
    </location>
</feature>
<evidence type="ECO:0000259" key="5">
    <source>
        <dbReference type="SMART" id="SM00875"/>
    </source>
</evidence>
<keyword evidence="7" id="KW-1185">Reference proteome</keyword>
<organism evidence="6 7">
    <name type="scientific">Teladorsagia circumcincta</name>
    <name type="common">Brown stomach worm</name>
    <name type="synonym">Ostertagia circumcincta</name>
    <dbReference type="NCBI Taxonomy" id="45464"/>
    <lineage>
        <taxon>Eukaryota</taxon>
        <taxon>Metazoa</taxon>
        <taxon>Ecdysozoa</taxon>
        <taxon>Nematoda</taxon>
        <taxon>Chromadorea</taxon>
        <taxon>Rhabditida</taxon>
        <taxon>Rhabditina</taxon>
        <taxon>Rhabditomorpha</taxon>
        <taxon>Strongyloidea</taxon>
        <taxon>Trichostrongylidae</taxon>
        <taxon>Teladorsagia</taxon>
    </lineage>
</organism>
<dbReference type="SMART" id="SM00612">
    <property type="entry name" value="Kelch"/>
    <property type="match status" value="4"/>
</dbReference>
<dbReference type="InterPro" id="IPR000210">
    <property type="entry name" value="BTB/POZ_dom"/>
</dbReference>
<dbReference type="Gene3D" id="3.30.710.10">
    <property type="entry name" value="Potassium Channel Kv1.1, Chain A"/>
    <property type="match status" value="1"/>
</dbReference>
<gene>
    <name evidence="6" type="ORF">TELCIR_08273</name>
</gene>
<evidence type="ECO:0000256" key="1">
    <source>
        <dbReference type="ARBA" id="ARBA00004906"/>
    </source>
</evidence>
<evidence type="ECO:0000313" key="6">
    <source>
        <dbReference type="EMBL" id="PIO69891.1"/>
    </source>
</evidence>
<dbReference type="Gene3D" id="2.120.10.80">
    <property type="entry name" value="Kelch-type beta propeller"/>
    <property type="match status" value="1"/>
</dbReference>
<dbReference type="Proteomes" id="UP000230423">
    <property type="component" value="Unassembled WGS sequence"/>
</dbReference>
<reference evidence="6 7" key="1">
    <citation type="submission" date="2015-09" db="EMBL/GenBank/DDBJ databases">
        <title>Draft genome of the parasitic nematode Teladorsagia circumcincta isolate WARC Sus (inbred).</title>
        <authorList>
            <person name="Mitreva M."/>
        </authorList>
    </citation>
    <scope>NUCLEOTIDE SEQUENCE [LARGE SCALE GENOMIC DNA]</scope>
    <source>
        <strain evidence="6 7">S</strain>
    </source>
</reference>
<comment type="pathway">
    <text evidence="1">Protein modification; protein ubiquitination.</text>
</comment>
<proteinExistence type="predicted"/>
<dbReference type="SUPFAM" id="SSF117281">
    <property type="entry name" value="Kelch motif"/>
    <property type="match status" value="1"/>
</dbReference>
<evidence type="ECO:0000313" key="7">
    <source>
        <dbReference type="Proteomes" id="UP000230423"/>
    </source>
</evidence>
<evidence type="ECO:0000256" key="4">
    <source>
        <dbReference type="ARBA" id="ARBA00022786"/>
    </source>
</evidence>
<protein>
    <submittedName>
        <fullName evidence="6">Kelch repeat protein</fullName>
    </submittedName>
</protein>
<dbReference type="OrthoDB" id="5856479at2759"/>
<evidence type="ECO:0000256" key="2">
    <source>
        <dbReference type="ARBA" id="ARBA00022441"/>
    </source>
</evidence>
<keyword evidence="4" id="KW-0833">Ubl conjugation pathway</keyword>
<evidence type="ECO:0000256" key="3">
    <source>
        <dbReference type="ARBA" id="ARBA00022737"/>
    </source>
</evidence>
<dbReference type="InterPro" id="IPR015915">
    <property type="entry name" value="Kelch-typ_b-propeller"/>
</dbReference>
<dbReference type="InterPro" id="IPR011705">
    <property type="entry name" value="BACK"/>
</dbReference>
<dbReference type="AlphaFoldDB" id="A0A2G9UI24"/>
<dbReference type="Gene3D" id="1.25.40.420">
    <property type="match status" value="1"/>
</dbReference>
<name>A0A2G9UI24_TELCI</name>
<dbReference type="Pfam" id="PF24681">
    <property type="entry name" value="Kelch_KLHDC2_KLHL20_DRC7"/>
    <property type="match status" value="1"/>
</dbReference>
<keyword evidence="3" id="KW-0677">Repeat</keyword>
<dbReference type="InterPro" id="IPR006652">
    <property type="entry name" value="Kelch_1"/>
</dbReference>
<dbReference type="PRINTS" id="PR00501">
    <property type="entry name" value="KELCHREPEAT"/>
</dbReference>
<dbReference type="SUPFAM" id="SSF54695">
    <property type="entry name" value="POZ domain"/>
    <property type="match status" value="1"/>
</dbReference>
<sequence length="433" mass="48725">MKDVKTTPQLGMTGTKERLWFLAANTFGKVAGLIRSLAGFHAYMTGEAEIARDHKTEIENFVKQIELKDVEASALEALVNFCYSGRITITCTNAWIVLHTACYLQLNEVQDQCCAFLKKECNASNCLEIRAFAKAHACGELLCCANKYILHNFKDVIDCDEFCQFPIEQIVELISSEELRLKSAQLLVYTKLSLCHPEFLANTVDKEALVNEDAACRNLVAEAMVRRGVGVAVLNNLLYAVGGYDGKTVLRSVERYDPTTGTWSTDIAPMSHGRAGLGVASIKGFLYAVGGYDQDNQRLNIVERYDPCRNEWTSVEPMCRERCEFSVSVFDGCLYVVGGETFENSMERFDPEAQKDKWKLVRPMPTFRSYPGSAVLNGHLYAAGGNKHPKYFRTVEKYDPDTDEWTAVADMKEERSSVRPLTLHEHSNMIREF</sequence>
<accession>A0A2G9UI24</accession>
<dbReference type="PANTHER" id="PTHR24412:SF451">
    <property type="entry name" value="KELCH-LIKE PROTEIN 20"/>
    <property type="match status" value="1"/>
</dbReference>
<dbReference type="Pfam" id="PF07707">
    <property type="entry name" value="BACK"/>
    <property type="match status" value="1"/>
</dbReference>
<dbReference type="PANTHER" id="PTHR24412">
    <property type="entry name" value="KELCH PROTEIN"/>
    <property type="match status" value="1"/>
</dbReference>
<keyword evidence="2" id="KW-0880">Kelch repeat</keyword>